<reference evidence="6 7" key="1">
    <citation type="journal article" date="2011" name="Front. Microbiol.">
        <title>Genomic signatures of strain selection and enhancement in Bacillus atrophaeus var. globigii, a historical biowarfare simulant.</title>
        <authorList>
            <person name="Gibbons H.S."/>
            <person name="Broomall S.M."/>
            <person name="McNew L.A."/>
            <person name="Daligault H."/>
            <person name="Chapman C."/>
            <person name="Bruce D."/>
            <person name="Karavis M."/>
            <person name="Krepps M."/>
            <person name="McGregor P.A."/>
            <person name="Hong C."/>
            <person name="Park K.H."/>
            <person name="Akmal A."/>
            <person name="Feldman A."/>
            <person name="Lin J.S."/>
            <person name="Chang W.E."/>
            <person name="Higgs B.W."/>
            <person name="Demirev P."/>
            <person name="Lindquist J."/>
            <person name="Liem A."/>
            <person name="Fochler E."/>
            <person name="Read T.D."/>
            <person name="Tapia R."/>
            <person name="Johnson S."/>
            <person name="Bishop-Lilly K.A."/>
            <person name="Detter C."/>
            <person name="Han C."/>
            <person name="Sozhamannan S."/>
            <person name="Rosenzweig C.N."/>
            <person name="Skowronski E.W."/>
        </authorList>
    </citation>
    <scope>NUCLEOTIDE SEQUENCE [LARGE SCALE GENOMIC DNA]</scope>
    <source>
        <strain evidence="6 7">Y4G10-17</strain>
    </source>
</reference>
<evidence type="ECO:0000256" key="4">
    <source>
        <dbReference type="ARBA" id="ARBA00038054"/>
    </source>
</evidence>
<protein>
    <submittedName>
        <fullName evidence="6">Flavin reductase family protein</fullName>
    </submittedName>
</protein>
<evidence type="ECO:0000313" key="6">
    <source>
        <dbReference type="EMBL" id="RUO34985.1"/>
    </source>
</evidence>
<dbReference type="GO" id="GO:0010181">
    <property type="term" value="F:FMN binding"/>
    <property type="evidence" value="ECO:0007669"/>
    <property type="project" value="InterPro"/>
</dbReference>
<evidence type="ECO:0000256" key="1">
    <source>
        <dbReference type="ARBA" id="ARBA00001917"/>
    </source>
</evidence>
<dbReference type="GO" id="GO:0016646">
    <property type="term" value="F:oxidoreductase activity, acting on the CH-NH group of donors, NAD or NADP as acceptor"/>
    <property type="evidence" value="ECO:0007669"/>
    <property type="project" value="UniProtKB-ARBA"/>
</dbReference>
<gene>
    <name evidence="6" type="ORF">CWE14_03045</name>
</gene>
<proteinExistence type="inferred from homology"/>
<dbReference type="InterPro" id="IPR012349">
    <property type="entry name" value="Split_barrel_FMN-bd"/>
</dbReference>
<comment type="cofactor">
    <cofactor evidence="1">
        <name>FMN</name>
        <dbReference type="ChEBI" id="CHEBI:58210"/>
    </cofactor>
</comment>
<comment type="similarity">
    <text evidence="4">Belongs to the flavoredoxin family.</text>
</comment>
<dbReference type="PANTHER" id="PTHR33798">
    <property type="entry name" value="FLAVOPROTEIN OXYGENASE"/>
    <property type="match status" value="1"/>
</dbReference>
<keyword evidence="7" id="KW-1185">Reference proteome</keyword>
<sequence>MILSTDSMSPEQIYHTTVQTLLPRPIAWVLTEHESGHYNLAPFSYFTAISSDPALLMFSVGDKAPGEGKDTKVNVARHPYFTVHIPSFRHAEAVTETSRTLPAEQSELQRIGLQLTDFEGFSMPRLADCSVAFGCSLHDIQPVKGAPQSMVFGRVEHIYIADQCARNEVVTKADGSSSQRLTVDAAAIDPLARLGGNQYGRLGETLSVPRPR</sequence>
<dbReference type="EMBL" id="PIPO01000001">
    <property type="protein sequence ID" value="RUO34985.1"/>
    <property type="molecule type" value="Genomic_DNA"/>
</dbReference>
<name>A0A432WMI1_9GAMM</name>
<evidence type="ECO:0000256" key="2">
    <source>
        <dbReference type="ARBA" id="ARBA00022630"/>
    </source>
</evidence>
<feature type="domain" description="Flavin reductase like" evidence="5">
    <location>
        <begin position="22"/>
        <end position="170"/>
    </location>
</feature>
<dbReference type="Proteomes" id="UP000287823">
    <property type="component" value="Unassembled WGS sequence"/>
</dbReference>
<dbReference type="SMART" id="SM00903">
    <property type="entry name" value="Flavin_Reduct"/>
    <property type="match status" value="1"/>
</dbReference>
<dbReference type="AlphaFoldDB" id="A0A432WMI1"/>
<accession>A0A432WMI1</accession>
<evidence type="ECO:0000256" key="3">
    <source>
        <dbReference type="ARBA" id="ARBA00022643"/>
    </source>
</evidence>
<comment type="caution">
    <text evidence="6">The sequence shown here is derived from an EMBL/GenBank/DDBJ whole genome shotgun (WGS) entry which is preliminary data.</text>
</comment>
<keyword evidence="3" id="KW-0288">FMN</keyword>
<evidence type="ECO:0000259" key="5">
    <source>
        <dbReference type="SMART" id="SM00903"/>
    </source>
</evidence>
<dbReference type="InterPro" id="IPR002563">
    <property type="entry name" value="Flavin_Rdtase-like_dom"/>
</dbReference>
<evidence type="ECO:0000313" key="7">
    <source>
        <dbReference type="Proteomes" id="UP000287823"/>
    </source>
</evidence>
<organism evidence="6 7">
    <name type="scientific">Aliidiomarina soli</name>
    <dbReference type="NCBI Taxonomy" id="1928574"/>
    <lineage>
        <taxon>Bacteria</taxon>
        <taxon>Pseudomonadati</taxon>
        <taxon>Pseudomonadota</taxon>
        <taxon>Gammaproteobacteria</taxon>
        <taxon>Alteromonadales</taxon>
        <taxon>Idiomarinaceae</taxon>
        <taxon>Aliidiomarina</taxon>
    </lineage>
</organism>
<dbReference type="Pfam" id="PF01613">
    <property type="entry name" value="Flavin_Reduct"/>
    <property type="match status" value="1"/>
</dbReference>
<dbReference type="SUPFAM" id="SSF50475">
    <property type="entry name" value="FMN-binding split barrel"/>
    <property type="match status" value="1"/>
</dbReference>
<dbReference type="RefSeq" id="WP_126798014.1">
    <property type="nucleotide sequence ID" value="NZ_PIPO01000001.1"/>
</dbReference>
<dbReference type="PANTHER" id="PTHR33798:SF5">
    <property type="entry name" value="FLAVIN REDUCTASE LIKE DOMAIN-CONTAINING PROTEIN"/>
    <property type="match status" value="1"/>
</dbReference>
<dbReference type="Gene3D" id="2.30.110.10">
    <property type="entry name" value="Electron Transport, Fmn-binding Protein, Chain A"/>
    <property type="match status" value="1"/>
</dbReference>
<keyword evidence="2" id="KW-0285">Flavoprotein</keyword>